<dbReference type="GO" id="GO:0004930">
    <property type="term" value="F:G protein-coupled receptor activity"/>
    <property type="evidence" value="ECO:0007669"/>
    <property type="project" value="InterPro"/>
</dbReference>
<feature type="domain" description="G-protein coupled receptors family 1 profile" evidence="9">
    <location>
        <begin position="56"/>
        <end position="321"/>
    </location>
</feature>
<accession>A0A8B7Z8T1</accession>
<gene>
    <name evidence="11 12 13" type="primary">LOC110984148</name>
</gene>
<name>A0A8B7Z8T1_ACAPL</name>
<dbReference type="GO" id="GO:0042277">
    <property type="term" value="F:peptide binding"/>
    <property type="evidence" value="ECO:0007669"/>
    <property type="project" value="TreeGrafter"/>
</dbReference>
<feature type="transmembrane region" description="Helical" evidence="8">
    <location>
        <begin position="77"/>
        <end position="103"/>
    </location>
</feature>
<dbReference type="Proteomes" id="UP000694845">
    <property type="component" value="Unplaced"/>
</dbReference>
<comment type="subcellular location">
    <subcellularLocation>
        <location evidence="1">Cell membrane</location>
        <topology evidence="1">Multi-pass membrane protein</topology>
    </subcellularLocation>
</comment>
<evidence type="ECO:0000256" key="5">
    <source>
        <dbReference type="ARBA" id="ARBA00023136"/>
    </source>
</evidence>
<dbReference type="RefSeq" id="XP_022099677.1">
    <property type="nucleotide sequence ID" value="XM_022243985.1"/>
</dbReference>
<protein>
    <submittedName>
        <fullName evidence="11 12">Gonadotropin-releasing hormone receptor-like</fullName>
    </submittedName>
</protein>
<dbReference type="Pfam" id="PF00001">
    <property type="entry name" value="7tm_1"/>
    <property type="match status" value="1"/>
</dbReference>
<evidence type="ECO:0000313" key="11">
    <source>
        <dbReference type="RefSeq" id="XP_022099675.1"/>
    </source>
</evidence>
<dbReference type="InterPro" id="IPR000276">
    <property type="entry name" value="GPCR_Rhodpsn"/>
</dbReference>
<feature type="transmembrane region" description="Helical" evidence="8">
    <location>
        <begin position="157"/>
        <end position="177"/>
    </location>
</feature>
<dbReference type="RefSeq" id="XP_022099675.1">
    <property type="nucleotide sequence ID" value="XM_022243983.1"/>
</dbReference>
<evidence type="ECO:0000259" key="9">
    <source>
        <dbReference type="PROSITE" id="PS50262"/>
    </source>
</evidence>
<evidence type="ECO:0000256" key="6">
    <source>
        <dbReference type="ARBA" id="ARBA00023170"/>
    </source>
</evidence>
<dbReference type="PANTHER" id="PTHR24241:SF59">
    <property type="entry name" value="ADIPOKINETIC HORMONE RECEPTOR, ISOFORM C"/>
    <property type="match status" value="1"/>
</dbReference>
<keyword evidence="10" id="KW-1185">Reference proteome</keyword>
<keyword evidence="3 8" id="KW-0812">Transmembrane</keyword>
<evidence type="ECO:0000256" key="7">
    <source>
        <dbReference type="SAM" id="MobiDB-lite"/>
    </source>
</evidence>
<dbReference type="GO" id="GO:0032870">
    <property type="term" value="P:cellular response to hormone stimulus"/>
    <property type="evidence" value="ECO:0007669"/>
    <property type="project" value="TreeGrafter"/>
</dbReference>
<dbReference type="OMA" id="CKLMCFL"/>
<dbReference type="SUPFAM" id="SSF81321">
    <property type="entry name" value="Family A G protein-coupled receptor-like"/>
    <property type="match status" value="1"/>
</dbReference>
<dbReference type="AlphaFoldDB" id="A0A8B7Z8T1"/>
<dbReference type="GO" id="GO:0005886">
    <property type="term" value="C:plasma membrane"/>
    <property type="evidence" value="ECO:0007669"/>
    <property type="project" value="UniProtKB-SubCell"/>
</dbReference>
<evidence type="ECO:0000313" key="12">
    <source>
        <dbReference type="RefSeq" id="XP_022099676.1"/>
    </source>
</evidence>
<dbReference type="PROSITE" id="PS50262">
    <property type="entry name" value="G_PROTEIN_RECEP_F1_2"/>
    <property type="match status" value="1"/>
</dbReference>
<evidence type="ECO:0000256" key="1">
    <source>
        <dbReference type="ARBA" id="ARBA00004651"/>
    </source>
</evidence>
<dbReference type="InterPro" id="IPR017452">
    <property type="entry name" value="GPCR_Rhodpsn_7TM"/>
</dbReference>
<evidence type="ECO:0000256" key="4">
    <source>
        <dbReference type="ARBA" id="ARBA00022989"/>
    </source>
</evidence>
<evidence type="ECO:0000256" key="8">
    <source>
        <dbReference type="SAM" id="Phobius"/>
    </source>
</evidence>
<keyword evidence="4 8" id="KW-1133">Transmembrane helix</keyword>
<feature type="region of interest" description="Disordered" evidence="7">
    <location>
        <begin position="366"/>
        <end position="407"/>
    </location>
</feature>
<reference evidence="11 12" key="1">
    <citation type="submission" date="2025-04" db="UniProtKB">
        <authorList>
            <consortium name="RefSeq"/>
        </authorList>
    </citation>
    <scope>IDENTIFICATION</scope>
</reference>
<feature type="transmembrane region" description="Helical" evidence="8">
    <location>
        <begin position="204"/>
        <end position="231"/>
    </location>
</feature>
<dbReference type="OrthoDB" id="6022667at2759"/>
<keyword evidence="2" id="KW-1003">Cell membrane</keyword>
<dbReference type="KEGG" id="aplc:110984148"/>
<evidence type="ECO:0000256" key="2">
    <source>
        <dbReference type="ARBA" id="ARBA00022475"/>
    </source>
</evidence>
<keyword evidence="6" id="KW-0675">Receptor</keyword>
<dbReference type="PANTHER" id="PTHR24241">
    <property type="entry name" value="NEUROPEPTIDE RECEPTOR-RELATED G-PROTEIN COUPLED RECEPTOR"/>
    <property type="match status" value="1"/>
</dbReference>
<dbReference type="PRINTS" id="PR00237">
    <property type="entry name" value="GPCRRHODOPSN"/>
</dbReference>
<evidence type="ECO:0000313" key="13">
    <source>
        <dbReference type="RefSeq" id="XP_022099677.1"/>
    </source>
</evidence>
<feature type="transmembrane region" description="Helical" evidence="8">
    <location>
        <begin position="268"/>
        <end position="292"/>
    </location>
</feature>
<feature type="transmembrane region" description="Helical" evidence="8">
    <location>
        <begin position="43"/>
        <end position="65"/>
    </location>
</feature>
<keyword evidence="5 8" id="KW-0472">Membrane</keyword>
<dbReference type="Gene3D" id="1.20.1070.10">
    <property type="entry name" value="Rhodopsin 7-helix transmembrane proteins"/>
    <property type="match status" value="1"/>
</dbReference>
<dbReference type="RefSeq" id="XP_022099676.1">
    <property type="nucleotide sequence ID" value="XM_022243984.1"/>
</dbReference>
<evidence type="ECO:0000256" key="3">
    <source>
        <dbReference type="ARBA" id="ARBA00022692"/>
    </source>
</evidence>
<feature type="compositionally biased region" description="Polar residues" evidence="7">
    <location>
        <begin position="366"/>
        <end position="382"/>
    </location>
</feature>
<dbReference type="GeneID" id="110984148"/>
<feature type="transmembrane region" description="Helical" evidence="8">
    <location>
        <begin position="115"/>
        <end position="136"/>
    </location>
</feature>
<evidence type="ECO:0000313" key="10">
    <source>
        <dbReference type="Proteomes" id="UP000694845"/>
    </source>
</evidence>
<organism evidence="10 12">
    <name type="scientific">Acanthaster planci</name>
    <name type="common">Crown-of-thorns starfish</name>
    <dbReference type="NCBI Taxonomy" id="133434"/>
    <lineage>
        <taxon>Eukaryota</taxon>
        <taxon>Metazoa</taxon>
        <taxon>Echinodermata</taxon>
        <taxon>Eleutherozoa</taxon>
        <taxon>Asterozoa</taxon>
        <taxon>Asteroidea</taxon>
        <taxon>Valvatacea</taxon>
        <taxon>Valvatida</taxon>
        <taxon>Acanthasteridae</taxon>
        <taxon>Acanthaster</taxon>
    </lineage>
</organism>
<sequence>MAAIEVERDQEFDLCAVLSSGFDCNENTTIPLPEFTPFTAFKVATLATMIIFSTVGNGIAIAVTCKIRGRRKSTVTTLILNLALVDLVVTYCHMLFHMVWYAVNVWLAGDALCKIAKFFSSFGLFASSFITVDVALDRCLAVLKPLGQRQRPFHIKLLILASYLLATLFSIPQLFVFRVEHWPYDPDVDWWQCVFSSDLRPPYAAVYTTLVVMGQVIFPLIIMFVAYGLIYNKVRQKIVMKETSENLSEMRQARSKLFLRAQRRTIRMAMAIFTVFTLNWLPYAFFCLWYLWFPHNTLPDAVFEISFLFGLTNSCFNPLIYGACNVRYCHKICACLGLRPTSKSVETSHSDGRSNNKTTMYSVRWQSSKSANNTTRAGNSRNNNKESRWGRTQAVPPEKQQMITTTT</sequence>
<proteinExistence type="predicted"/>